<keyword evidence="4" id="KW-0812">Transmembrane</keyword>
<dbReference type="PROSITE" id="PS51318">
    <property type="entry name" value="TAT"/>
    <property type="match status" value="1"/>
</dbReference>
<evidence type="ECO:0000256" key="2">
    <source>
        <dbReference type="ARBA" id="ARBA00005695"/>
    </source>
</evidence>
<keyword evidence="4" id="KW-1133">Transmembrane helix</keyword>
<reference evidence="7" key="1">
    <citation type="submission" date="2014-08" db="EMBL/GenBank/DDBJ databases">
        <authorList>
            <person name="Moulin L."/>
        </authorList>
    </citation>
    <scope>NUCLEOTIDE SEQUENCE [LARGE SCALE GENOMIC DNA]</scope>
</reference>
<gene>
    <name evidence="6" type="ORF">MPL3356_410035</name>
</gene>
<dbReference type="STRING" id="69974.MPLDJ20_140434"/>
<evidence type="ECO:0000256" key="1">
    <source>
        <dbReference type="ARBA" id="ARBA00004418"/>
    </source>
</evidence>
<dbReference type="PANTHER" id="PTHR30290:SF38">
    <property type="entry name" value="D,D-DIPEPTIDE-BINDING PERIPLASMIC PROTEIN DDPA-RELATED"/>
    <property type="match status" value="1"/>
</dbReference>
<sequence length="546" mass="60254">MKFMLTDRKLHPQAKPTADDFKTGAISRREYLALMAGFGVSAAGAMALGGIAPSPARAAEPKKGGVLRVAMNVKGFKDPRTFDGVEMSNVARHCNEYLVRWKTDFSFEPWLLESWETSDDAKTITLNVRKGITWSNGDAFNADDVIHNLNRWCDASVAGNSVAARMGALVNADTKKPVDGGIQKVDDYTVKLNLPKPDISLIAGMADYPALIMHRSYEGDADPKKALAITTGPCELVSWDAETGAEVKRKDKPWWKGEFYLDGIKWVDYGSDPNAMLSAFESGEIDTDHETASDAVSQTEQMGLQNSEIATGSTIVARFNVSNAPYDDVKVRRAAQLAVDNAAVLKLGLDGRGKPADNHHVGPMHPEFADIGPAKQDVDQAKKLMSESGKADHEYELISVDIEWQKSTADAIAAQIREAGFKIKRTVLPAATFWNDWAKFPYSCTEWLGRPLGVQVLALAYKSGGAWNESAYSNKEFDELLDKALATPDAAQRKEIMAKIETNLRDSGIIIQPYWRSVYRTYRKGVQGCEQHQALEQHFEKVWLES</sequence>
<comment type="subcellular location">
    <subcellularLocation>
        <location evidence="1">Periplasm</location>
    </subcellularLocation>
</comment>
<dbReference type="InterPro" id="IPR030678">
    <property type="entry name" value="Peptide/Ni-bd"/>
</dbReference>
<evidence type="ECO:0000256" key="3">
    <source>
        <dbReference type="ARBA" id="ARBA00022729"/>
    </source>
</evidence>
<dbReference type="GO" id="GO:0030288">
    <property type="term" value="C:outer membrane-bounded periplasmic space"/>
    <property type="evidence" value="ECO:0007669"/>
    <property type="project" value="UniProtKB-ARBA"/>
</dbReference>
<accession>A0A090E597</accession>
<keyword evidence="3" id="KW-0732">Signal</keyword>
<dbReference type="InterPro" id="IPR039424">
    <property type="entry name" value="SBP_5"/>
</dbReference>
<dbReference type="PIRSF" id="PIRSF002741">
    <property type="entry name" value="MppA"/>
    <property type="match status" value="1"/>
</dbReference>
<proteinExistence type="inferred from homology"/>
<feature type="domain" description="Solute-binding protein family 5" evidence="5">
    <location>
        <begin position="107"/>
        <end position="453"/>
    </location>
</feature>
<dbReference type="Gene3D" id="3.10.105.10">
    <property type="entry name" value="Dipeptide-binding Protein, Domain 3"/>
    <property type="match status" value="1"/>
</dbReference>
<dbReference type="Pfam" id="PF00496">
    <property type="entry name" value="SBP_bac_5"/>
    <property type="match status" value="1"/>
</dbReference>
<evidence type="ECO:0000259" key="5">
    <source>
        <dbReference type="Pfam" id="PF00496"/>
    </source>
</evidence>
<dbReference type="InterPro" id="IPR000914">
    <property type="entry name" value="SBP_5_dom"/>
</dbReference>
<dbReference type="AlphaFoldDB" id="A0A090E597"/>
<dbReference type="SUPFAM" id="SSF53850">
    <property type="entry name" value="Periplasmic binding protein-like II"/>
    <property type="match status" value="1"/>
</dbReference>
<dbReference type="Proteomes" id="UP000045285">
    <property type="component" value="Unassembled WGS sequence"/>
</dbReference>
<feature type="transmembrane region" description="Helical" evidence="4">
    <location>
        <begin position="31"/>
        <end position="52"/>
    </location>
</feature>
<dbReference type="GO" id="GO:1904680">
    <property type="term" value="F:peptide transmembrane transporter activity"/>
    <property type="evidence" value="ECO:0007669"/>
    <property type="project" value="TreeGrafter"/>
</dbReference>
<evidence type="ECO:0000313" key="6">
    <source>
        <dbReference type="EMBL" id="CDX24725.1"/>
    </source>
</evidence>
<protein>
    <submittedName>
        <fullName evidence="6">Family 5 extracellular solute-binding protein</fullName>
    </submittedName>
</protein>
<dbReference type="Gene3D" id="3.90.76.10">
    <property type="entry name" value="Dipeptide-binding Protein, Domain 1"/>
    <property type="match status" value="1"/>
</dbReference>
<organism evidence="6 7">
    <name type="scientific">Mesorhizobium plurifarium</name>
    <dbReference type="NCBI Taxonomy" id="69974"/>
    <lineage>
        <taxon>Bacteria</taxon>
        <taxon>Pseudomonadati</taxon>
        <taxon>Pseudomonadota</taxon>
        <taxon>Alphaproteobacteria</taxon>
        <taxon>Hyphomicrobiales</taxon>
        <taxon>Phyllobacteriaceae</taxon>
        <taxon>Mesorhizobium</taxon>
    </lineage>
</organism>
<evidence type="ECO:0000256" key="4">
    <source>
        <dbReference type="SAM" id="Phobius"/>
    </source>
</evidence>
<name>A0A090E597_MESPL</name>
<dbReference type="Gene3D" id="3.40.190.10">
    <property type="entry name" value="Periplasmic binding protein-like II"/>
    <property type="match status" value="1"/>
</dbReference>
<evidence type="ECO:0000313" key="7">
    <source>
        <dbReference type="Proteomes" id="UP000045285"/>
    </source>
</evidence>
<comment type="similarity">
    <text evidence="2">Belongs to the bacterial solute-binding protein 5 family.</text>
</comment>
<dbReference type="EMBL" id="CCMZ01000036">
    <property type="protein sequence ID" value="CDX24725.1"/>
    <property type="molecule type" value="Genomic_DNA"/>
</dbReference>
<keyword evidence="7" id="KW-1185">Reference proteome</keyword>
<dbReference type="InterPro" id="IPR006311">
    <property type="entry name" value="TAT_signal"/>
</dbReference>
<dbReference type="GO" id="GO:0015833">
    <property type="term" value="P:peptide transport"/>
    <property type="evidence" value="ECO:0007669"/>
    <property type="project" value="TreeGrafter"/>
</dbReference>
<dbReference type="PANTHER" id="PTHR30290">
    <property type="entry name" value="PERIPLASMIC BINDING COMPONENT OF ABC TRANSPORTER"/>
    <property type="match status" value="1"/>
</dbReference>
<keyword evidence="4" id="KW-0472">Membrane</keyword>
<dbReference type="GO" id="GO:0043190">
    <property type="term" value="C:ATP-binding cassette (ABC) transporter complex"/>
    <property type="evidence" value="ECO:0007669"/>
    <property type="project" value="InterPro"/>
</dbReference>
<dbReference type="CDD" id="cd08503">
    <property type="entry name" value="PBP2_NikA_DppA_OppA_like_17"/>
    <property type="match status" value="1"/>
</dbReference>